<sequence>MKRAVRNSMVVRTLRVRSVALLAAAISILLAMVMGLPGAVSPLHAEPPARITGKNGHVFIVVPEGSYEVGAKGHERNPLRTVTLKSYAIAEAETTNAQFAAFVEATGYVTDAEKRGSGKVAVEGMPDWAWEQIPGAHWRKPFGDNGKSWDELKDHPVTQISGADAAAYCAWLGGRLPTLPEWEVAARAGKATRYPWGNKYDVKLANTWNGESHMKDTKEDGYLYTAPVKSFPPNAWGLYDVIGNVFEYCTGLPAGARPGEEKRLVAGRGGSWWCSANTCSFFNLVDIGQMDRHGSLANQGMRVVVEVP</sequence>
<dbReference type="Gene3D" id="3.90.1580.10">
    <property type="entry name" value="paralog of FGE (formylglycine-generating enzyme)"/>
    <property type="match status" value="1"/>
</dbReference>
<accession>A0A366HNI6</accession>
<dbReference type="Proteomes" id="UP000253426">
    <property type="component" value="Unassembled WGS sequence"/>
</dbReference>
<dbReference type="PANTHER" id="PTHR23150:SF19">
    <property type="entry name" value="FORMYLGLYCINE-GENERATING ENZYME"/>
    <property type="match status" value="1"/>
</dbReference>
<dbReference type="InterPro" id="IPR051043">
    <property type="entry name" value="Sulfatase_Mod_Factor_Kinase"/>
</dbReference>
<organism evidence="2 3">
    <name type="scientific">Roseimicrobium gellanilyticum</name>
    <dbReference type="NCBI Taxonomy" id="748857"/>
    <lineage>
        <taxon>Bacteria</taxon>
        <taxon>Pseudomonadati</taxon>
        <taxon>Verrucomicrobiota</taxon>
        <taxon>Verrucomicrobiia</taxon>
        <taxon>Verrucomicrobiales</taxon>
        <taxon>Verrucomicrobiaceae</taxon>
        <taxon>Roseimicrobium</taxon>
    </lineage>
</organism>
<keyword evidence="3" id="KW-1185">Reference proteome</keyword>
<evidence type="ECO:0000259" key="1">
    <source>
        <dbReference type="Pfam" id="PF03781"/>
    </source>
</evidence>
<gene>
    <name evidence="2" type="ORF">DES53_10366</name>
</gene>
<dbReference type="InterPro" id="IPR005532">
    <property type="entry name" value="SUMF_dom"/>
</dbReference>
<comment type="caution">
    <text evidence="2">The sequence shown here is derived from an EMBL/GenBank/DDBJ whole genome shotgun (WGS) entry which is preliminary data.</text>
</comment>
<feature type="domain" description="Sulfatase-modifying factor enzyme-like" evidence="1">
    <location>
        <begin position="59"/>
        <end position="304"/>
    </location>
</feature>
<dbReference type="InterPro" id="IPR042095">
    <property type="entry name" value="SUMF_sf"/>
</dbReference>
<reference evidence="2 3" key="1">
    <citation type="submission" date="2018-06" db="EMBL/GenBank/DDBJ databases">
        <title>Genomic Encyclopedia of Type Strains, Phase IV (KMG-IV): sequencing the most valuable type-strain genomes for metagenomic binning, comparative biology and taxonomic classification.</title>
        <authorList>
            <person name="Goeker M."/>
        </authorList>
    </citation>
    <scope>NUCLEOTIDE SEQUENCE [LARGE SCALE GENOMIC DNA]</scope>
    <source>
        <strain evidence="2 3">DSM 25532</strain>
    </source>
</reference>
<dbReference type="EMBL" id="QNRR01000003">
    <property type="protein sequence ID" value="RBP45070.1"/>
    <property type="molecule type" value="Genomic_DNA"/>
</dbReference>
<evidence type="ECO:0000313" key="3">
    <source>
        <dbReference type="Proteomes" id="UP000253426"/>
    </source>
</evidence>
<evidence type="ECO:0000313" key="2">
    <source>
        <dbReference type="EMBL" id="RBP45070.1"/>
    </source>
</evidence>
<dbReference type="OrthoDB" id="9768004at2"/>
<protein>
    <submittedName>
        <fullName evidence="2">Formylglycine-generating enzyme required for sulfatase activity</fullName>
    </submittedName>
</protein>
<dbReference type="PANTHER" id="PTHR23150">
    <property type="entry name" value="SULFATASE MODIFYING FACTOR 1, 2"/>
    <property type="match status" value="1"/>
</dbReference>
<dbReference type="Pfam" id="PF03781">
    <property type="entry name" value="FGE-sulfatase"/>
    <property type="match status" value="1"/>
</dbReference>
<dbReference type="InterPro" id="IPR016187">
    <property type="entry name" value="CTDL_fold"/>
</dbReference>
<name>A0A366HNI6_9BACT</name>
<dbReference type="SUPFAM" id="SSF56436">
    <property type="entry name" value="C-type lectin-like"/>
    <property type="match status" value="1"/>
</dbReference>
<proteinExistence type="predicted"/>
<dbReference type="GO" id="GO:0120147">
    <property type="term" value="F:formylglycine-generating oxidase activity"/>
    <property type="evidence" value="ECO:0007669"/>
    <property type="project" value="TreeGrafter"/>
</dbReference>
<dbReference type="AlphaFoldDB" id="A0A366HNI6"/>